<dbReference type="AlphaFoldDB" id="A0A9E7BZQ8"/>
<feature type="signal peptide" evidence="3">
    <location>
        <begin position="1"/>
        <end position="23"/>
    </location>
</feature>
<sequence length="571" mass="61070">MRSTLAVVLAAVAMLATAAAAHAELRFTPCTEAGQEGFECATLRVPLDRSGAVPGTVRLRVERLIQSPQPTRTLVNIEGGPGGSATWRSQQSARLFAPLRGRYQLVLVDPRGVGASRPYLRCPDAAARCARALGRRAAFYTTADSVADLESAREALGAPQLFLYGTSYGTFVASQYARTHPDRTERVVLDSPVEPAGVDPRGRATFAAIAPMLSSLCANGACDAVTRHPVADTAAAARRIGAGAIYDVLLAADENVALRAFYPSAVRSALRGDGAPLRRLAALGRQRYTKRMLNPSIWVPTNCTDMRLPWQRGQSPAQRHASMVRAINALPRDAARPLTRQALGDMAPGWSCVGWPQTSLARAVTGAPGPPTVPVLVLSGLLDLRTPPADARAMASFFPAAQLMEVPNRAHGVLRTDVACGQQALLAFVDDRPVGNPCADTKPLLEIQPVAPRRMPPARRKPVPVNQDPALLVATTDTVSDAIAIAAVAAPNGGALRVRGLRGGWMTGRRDAATGRIRLRLHRVRYLPRLRVSGWVRGAPNEPRGSLHVRWPRGSGTLRFGARATTRSSRR</sequence>
<dbReference type="KEGG" id="sbae:DSM104329_01134"/>
<keyword evidence="7" id="KW-1185">Reference proteome</keyword>
<name>A0A9E7BZQ8_9ACTN</name>
<evidence type="ECO:0000256" key="1">
    <source>
        <dbReference type="ARBA" id="ARBA00010088"/>
    </source>
</evidence>
<protein>
    <recommendedName>
        <fullName evidence="8">AB hydrolase-1 domain-containing protein</fullName>
    </recommendedName>
</protein>
<evidence type="ECO:0000259" key="4">
    <source>
        <dbReference type="Pfam" id="PF00561"/>
    </source>
</evidence>
<dbReference type="PANTHER" id="PTHR43248">
    <property type="entry name" value="2-SUCCINYL-6-HYDROXY-2,4-CYCLOHEXADIENE-1-CARBOXYLATE SYNTHASE"/>
    <property type="match status" value="1"/>
</dbReference>
<dbReference type="SUPFAM" id="SSF53474">
    <property type="entry name" value="alpha/beta-Hydrolases"/>
    <property type="match status" value="1"/>
</dbReference>
<feature type="domain" description="Peptidase S33 tripeptidyl aminopeptidase-like C-terminal" evidence="5">
    <location>
        <begin position="351"/>
        <end position="431"/>
    </location>
</feature>
<comment type="similarity">
    <text evidence="1">Belongs to the peptidase S33 family.</text>
</comment>
<feature type="chain" id="PRO_5038517899" description="AB hydrolase-1 domain-containing protein" evidence="3">
    <location>
        <begin position="24"/>
        <end position="571"/>
    </location>
</feature>
<dbReference type="RefSeq" id="WP_259314419.1">
    <property type="nucleotide sequence ID" value="NZ_CP087164.1"/>
</dbReference>
<dbReference type="Proteomes" id="UP001162834">
    <property type="component" value="Chromosome"/>
</dbReference>
<dbReference type="PANTHER" id="PTHR43248:SF25">
    <property type="entry name" value="AB HYDROLASE-1 DOMAIN-CONTAINING PROTEIN-RELATED"/>
    <property type="match status" value="1"/>
</dbReference>
<evidence type="ECO:0000313" key="6">
    <source>
        <dbReference type="EMBL" id="UGS34752.1"/>
    </source>
</evidence>
<dbReference type="Gene3D" id="3.40.50.1820">
    <property type="entry name" value="alpha/beta hydrolase"/>
    <property type="match status" value="1"/>
</dbReference>
<dbReference type="Pfam" id="PF08386">
    <property type="entry name" value="Abhydrolase_4"/>
    <property type="match status" value="1"/>
</dbReference>
<dbReference type="InterPro" id="IPR013595">
    <property type="entry name" value="Pept_S33_TAP-like_C"/>
</dbReference>
<keyword evidence="3" id="KW-0732">Signal</keyword>
<accession>A0A9E7BZQ8</accession>
<organism evidence="6 7">
    <name type="scientific">Capillimicrobium parvum</name>
    <dbReference type="NCBI Taxonomy" id="2884022"/>
    <lineage>
        <taxon>Bacteria</taxon>
        <taxon>Bacillati</taxon>
        <taxon>Actinomycetota</taxon>
        <taxon>Thermoleophilia</taxon>
        <taxon>Solirubrobacterales</taxon>
        <taxon>Capillimicrobiaceae</taxon>
        <taxon>Capillimicrobium</taxon>
    </lineage>
</organism>
<proteinExistence type="inferred from homology"/>
<feature type="domain" description="AB hydrolase-1" evidence="4">
    <location>
        <begin position="73"/>
        <end position="194"/>
    </location>
</feature>
<dbReference type="InterPro" id="IPR029058">
    <property type="entry name" value="AB_hydrolase_fold"/>
</dbReference>
<evidence type="ECO:0000256" key="2">
    <source>
        <dbReference type="ARBA" id="ARBA00022801"/>
    </source>
</evidence>
<dbReference type="InterPro" id="IPR000073">
    <property type="entry name" value="AB_hydrolase_1"/>
</dbReference>
<keyword evidence="2" id="KW-0378">Hydrolase</keyword>
<evidence type="ECO:0000313" key="7">
    <source>
        <dbReference type="Proteomes" id="UP001162834"/>
    </source>
</evidence>
<evidence type="ECO:0000259" key="5">
    <source>
        <dbReference type="Pfam" id="PF08386"/>
    </source>
</evidence>
<reference evidence="6" key="1">
    <citation type="journal article" date="2022" name="Int. J. Syst. Evol. Microbiol.">
        <title>Pseudomonas aegrilactucae sp. nov. and Pseudomonas morbosilactucae sp. nov., pathogens causing bacterial rot of lettuce in Japan.</title>
        <authorList>
            <person name="Sawada H."/>
            <person name="Fujikawa T."/>
            <person name="Satou M."/>
        </authorList>
    </citation>
    <scope>NUCLEOTIDE SEQUENCE</scope>
    <source>
        <strain evidence="6">0166_1</strain>
    </source>
</reference>
<gene>
    <name evidence="6" type="ORF">DSM104329_01134</name>
</gene>
<dbReference type="InterPro" id="IPR051601">
    <property type="entry name" value="Serine_prot/Carboxylest_S33"/>
</dbReference>
<evidence type="ECO:0008006" key="8">
    <source>
        <dbReference type="Google" id="ProtNLM"/>
    </source>
</evidence>
<evidence type="ECO:0000256" key="3">
    <source>
        <dbReference type="SAM" id="SignalP"/>
    </source>
</evidence>
<dbReference type="EMBL" id="CP087164">
    <property type="protein sequence ID" value="UGS34752.1"/>
    <property type="molecule type" value="Genomic_DNA"/>
</dbReference>
<dbReference type="GO" id="GO:0016787">
    <property type="term" value="F:hydrolase activity"/>
    <property type="evidence" value="ECO:0007669"/>
    <property type="project" value="UniProtKB-KW"/>
</dbReference>
<dbReference type="Pfam" id="PF00561">
    <property type="entry name" value="Abhydrolase_1"/>
    <property type="match status" value="1"/>
</dbReference>